<dbReference type="PANTHER" id="PTHR43877">
    <property type="entry name" value="AMINOALKYLPHOSPHONATE N-ACETYLTRANSFERASE-RELATED-RELATED"/>
    <property type="match status" value="1"/>
</dbReference>
<protein>
    <submittedName>
        <fullName evidence="4">GNAT family N-acetyltransferase</fullName>
    </submittedName>
</protein>
<dbReference type="InterPro" id="IPR050832">
    <property type="entry name" value="Bact_Acetyltransf"/>
</dbReference>
<organism evidence="4 5">
    <name type="scientific">Nocardia rhamnosiphila</name>
    <dbReference type="NCBI Taxonomy" id="426716"/>
    <lineage>
        <taxon>Bacteria</taxon>
        <taxon>Bacillati</taxon>
        <taxon>Actinomycetota</taxon>
        <taxon>Actinomycetes</taxon>
        <taxon>Mycobacteriales</taxon>
        <taxon>Nocardiaceae</taxon>
        <taxon>Nocardia</taxon>
    </lineage>
</organism>
<evidence type="ECO:0000259" key="3">
    <source>
        <dbReference type="PROSITE" id="PS51186"/>
    </source>
</evidence>
<dbReference type="Proteomes" id="UP001550628">
    <property type="component" value="Unassembled WGS sequence"/>
</dbReference>
<gene>
    <name evidence="4" type="ORF">ABZ510_26495</name>
</gene>
<evidence type="ECO:0000313" key="5">
    <source>
        <dbReference type="Proteomes" id="UP001550628"/>
    </source>
</evidence>
<dbReference type="EMBL" id="JBEYBF010000023">
    <property type="protein sequence ID" value="MEU1955398.1"/>
    <property type="molecule type" value="Genomic_DNA"/>
</dbReference>
<sequence>MPVEPTHARALAECNIACWREAYRGLVPDHVLDAFDVDRRAANLERIARNHSGQLLVAEAGTEIAGFTQYGPPRDEPAVAERELQAMYVRARWYGTGLAHALIRAVLEPDRSCSLWVFERNPRARAFYTKYGFVPDGTARAERFAMATEIRMVRR</sequence>
<dbReference type="PROSITE" id="PS51186">
    <property type="entry name" value="GNAT"/>
    <property type="match status" value="1"/>
</dbReference>
<comment type="caution">
    <text evidence="4">The sequence shown here is derived from an EMBL/GenBank/DDBJ whole genome shotgun (WGS) entry which is preliminary data.</text>
</comment>
<dbReference type="CDD" id="cd04301">
    <property type="entry name" value="NAT_SF"/>
    <property type="match status" value="1"/>
</dbReference>
<evidence type="ECO:0000256" key="1">
    <source>
        <dbReference type="ARBA" id="ARBA00022679"/>
    </source>
</evidence>
<keyword evidence="5" id="KW-1185">Reference proteome</keyword>
<dbReference type="Gene3D" id="3.40.630.30">
    <property type="match status" value="1"/>
</dbReference>
<proteinExistence type="predicted"/>
<dbReference type="RefSeq" id="WP_030521821.1">
    <property type="nucleotide sequence ID" value="NZ_JBEXYG010000010.1"/>
</dbReference>
<evidence type="ECO:0000256" key="2">
    <source>
        <dbReference type="ARBA" id="ARBA00023315"/>
    </source>
</evidence>
<evidence type="ECO:0000313" key="4">
    <source>
        <dbReference type="EMBL" id="MEU1955398.1"/>
    </source>
</evidence>
<accession>A0ABV2WX10</accession>
<dbReference type="InterPro" id="IPR000182">
    <property type="entry name" value="GNAT_dom"/>
</dbReference>
<keyword evidence="2" id="KW-0012">Acyltransferase</keyword>
<feature type="domain" description="N-acetyltransferase" evidence="3">
    <location>
        <begin position="6"/>
        <end position="155"/>
    </location>
</feature>
<keyword evidence="1" id="KW-0808">Transferase</keyword>
<dbReference type="InterPro" id="IPR016181">
    <property type="entry name" value="Acyl_CoA_acyltransferase"/>
</dbReference>
<dbReference type="Pfam" id="PF00583">
    <property type="entry name" value="Acetyltransf_1"/>
    <property type="match status" value="1"/>
</dbReference>
<dbReference type="SUPFAM" id="SSF55729">
    <property type="entry name" value="Acyl-CoA N-acyltransferases (Nat)"/>
    <property type="match status" value="1"/>
</dbReference>
<name>A0ABV2WX10_9NOCA</name>
<reference evidence="4 5" key="1">
    <citation type="submission" date="2024-06" db="EMBL/GenBank/DDBJ databases">
        <title>The Natural Products Discovery Center: Release of the First 8490 Sequenced Strains for Exploring Actinobacteria Biosynthetic Diversity.</title>
        <authorList>
            <person name="Kalkreuter E."/>
            <person name="Kautsar S.A."/>
            <person name="Yang D."/>
            <person name="Bader C.D."/>
            <person name="Teijaro C.N."/>
            <person name="Fluegel L."/>
            <person name="Davis C.M."/>
            <person name="Simpson J.R."/>
            <person name="Lauterbach L."/>
            <person name="Steele A.D."/>
            <person name="Gui C."/>
            <person name="Meng S."/>
            <person name="Li G."/>
            <person name="Viehrig K."/>
            <person name="Ye F."/>
            <person name="Su P."/>
            <person name="Kiefer A.F."/>
            <person name="Nichols A."/>
            <person name="Cepeda A.J."/>
            <person name="Yan W."/>
            <person name="Fan B."/>
            <person name="Jiang Y."/>
            <person name="Adhikari A."/>
            <person name="Zheng C.-J."/>
            <person name="Schuster L."/>
            <person name="Cowan T.M."/>
            <person name="Smanski M.J."/>
            <person name="Chevrette M.G."/>
            <person name="De Carvalho L.P.S."/>
            <person name="Shen B."/>
        </authorList>
    </citation>
    <scope>NUCLEOTIDE SEQUENCE [LARGE SCALE GENOMIC DNA]</scope>
    <source>
        <strain evidence="4 5">NPDC019708</strain>
    </source>
</reference>
<dbReference type="GeneID" id="96243356"/>